<evidence type="ECO:0000256" key="3">
    <source>
        <dbReference type="ARBA" id="ARBA00022989"/>
    </source>
</evidence>
<dbReference type="Gene3D" id="1.20.1720.10">
    <property type="entry name" value="Multidrug resistance protein D"/>
    <property type="match status" value="1"/>
</dbReference>
<accession>A0A1B7VXK4</accession>
<dbReference type="PROSITE" id="PS50850">
    <property type="entry name" value="MFS"/>
    <property type="match status" value="1"/>
</dbReference>
<dbReference type="InterPro" id="IPR052714">
    <property type="entry name" value="MFS_Exporter"/>
</dbReference>
<feature type="transmembrane region" description="Helical" evidence="5">
    <location>
        <begin position="335"/>
        <end position="355"/>
    </location>
</feature>
<dbReference type="GO" id="GO:0005886">
    <property type="term" value="C:plasma membrane"/>
    <property type="evidence" value="ECO:0007669"/>
    <property type="project" value="UniProtKB-SubCell"/>
</dbReference>
<feature type="transmembrane region" description="Helical" evidence="5">
    <location>
        <begin position="276"/>
        <end position="295"/>
    </location>
</feature>
<evidence type="ECO:0000256" key="5">
    <source>
        <dbReference type="SAM" id="Phobius"/>
    </source>
</evidence>
<feature type="transmembrane region" description="Helical" evidence="5">
    <location>
        <begin position="361"/>
        <end position="382"/>
    </location>
</feature>
<comment type="subcellular location">
    <subcellularLocation>
        <location evidence="1">Cell membrane</location>
        <topology evidence="1">Multi-pass membrane protein</topology>
    </subcellularLocation>
</comment>
<reference evidence="7 8" key="1">
    <citation type="submission" date="2015-09" db="EMBL/GenBank/DDBJ databases">
        <title>Whole genome shotgun sequence assembly of Aphanizomenon flos-aquae UKL13.</title>
        <authorList>
            <person name="Driscoll C."/>
        </authorList>
    </citation>
    <scope>NUCLEOTIDE SEQUENCE [LARGE SCALE GENOMIC DNA]</scope>
    <source>
        <strain evidence="7">MDT13</strain>
    </source>
</reference>
<dbReference type="STRING" id="1803587.GCA_001593825_01991"/>
<organism evidence="7 8">
    <name type="scientific">Aphanizomenon flos-aquae LD13</name>
    <dbReference type="NCBI Taxonomy" id="1710894"/>
    <lineage>
        <taxon>Bacteria</taxon>
        <taxon>Bacillati</taxon>
        <taxon>Cyanobacteriota</taxon>
        <taxon>Cyanophyceae</taxon>
        <taxon>Nostocales</taxon>
        <taxon>Aphanizomenonaceae</taxon>
        <taxon>Aphanizomenon</taxon>
    </lineage>
</organism>
<dbReference type="InterPro" id="IPR036259">
    <property type="entry name" value="MFS_trans_sf"/>
</dbReference>
<feature type="transmembrane region" description="Helical" evidence="5">
    <location>
        <begin position="246"/>
        <end position="264"/>
    </location>
</feature>
<dbReference type="AlphaFoldDB" id="A0A1B7VXK4"/>
<dbReference type="Gene3D" id="1.20.1250.20">
    <property type="entry name" value="MFS general substrate transporter like domains"/>
    <property type="match status" value="1"/>
</dbReference>
<evidence type="ECO:0000256" key="1">
    <source>
        <dbReference type="ARBA" id="ARBA00004651"/>
    </source>
</evidence>
<protein>
    <submittedName>
        <fullName evidence="7">MFS transporter</fullName>
    </submittedName>
</protein>
<dbReference type="SUPFAM" id="SSF103473">
    <property type="entry name" value="MFS general substrate transporter"/>
    <property type="match status" value="1"/>
</dbReference>
<dbReference type="CDD" id="cd17489">
    <property type="entry name" value="MFS_YfcJ_like"/>
    <property type="match status" value="1"/>
</dbReference>
<gene>
    <name evidence="7" type="ORF">AN481_09120</name>
</gene>
<dbReference type="PANTHER" id="PTHR23531:SF1">
    <property type="entry name" value="QUINOLENE RESISTANCE PROTEIN NORA"/>
    <property type="match status" value="1"/>
</dbReference>
<feature type="transmembrane region" description="Helical" evidence="5">
    <location>
        <begin position="169"/>
        <end position="192"/>
    </location>
</feature>
<name>A0A1B7VXK4_APHFL</name>
<sequence length="407" mass="43804">MKAFNTSDAKLQKNLLILFAAGLFFWSGLSSLLPTLPLYIEHIGATKQEIGIVMGSFAVGMLLCRPSMGILADIRGRKIVLLIGMSVAAIAPLGYLFVKSIIPLLLIRAFHGISIAAFATAYIALVSDLAPEHRRGEIVGYMSLVSPLGVGIGPAIGGFLQASIGYTPLFLLSAALSFLGLLCIIPIVNPPLVPRQNNSKNYNFWQILISPPVRIPAIVLFLSGLTLGSLHTFISLFIKSTGIDLNPGFFFSVAAVSSFSCRLFTGKASDQHGRGLFITLSLIAYTLSIICIWQANNSFMFLLGALMEGAATGTLIPMISVLMTDRALPYERGRIFSVSLMGFDIGLALAGPIFGTFAEILSYRSIFGLTTGFTVLAMIIFLTQSSRNVLESVRFALGRTEDIYAVK</sequence>
<keyword evidence="3 5" id="KW-1133">Transmembrane helix</keyword>
<proteinExistence type="predicted"/>
<feature type="transmembrane region" description="Helical" evidence="5">
    <location>
        <begin position="138"/>
        <end position="157"/>
    </location>
</feature>
<dbReference type="Pfam" id="PF07690">
    <property type="entry name" value="MFS_1"/>
    <property type="match status" value="1"/>
</dbReference>
<dbReference type="PANTHER" id="PTHR23531">
    <property type="entry name" value="QUINOLENE RESISTANCE PROTEIN NORA"/>
    <property type="match status" value="1"/>
</dbReference>
<dbReference type="PATRIC" id="fig|1710894.3.peg.3736"/>
<keyword evidence="2 5" id="KW-0812">Transmembrane</keyword>
<evidence type="ECO:0000313" key="7">
    <source>
        <dbReference type="EMBL" id="OBQ25692.1"/>
    </source>
</evidence>
<feature type="transmembrane region" description="Helical" evidence="5">
    <location>
        <begin position="213"/>
        <end position="234"/>
    </location>
</feature>
<evidence type="ECO:0000256" key="2">
    <source>
        <dbReference type="ARBA" id="ARBA00022692"/>
    </source>
</evidence>
<evidence type="ECO:0000313" key="8">
    <source>
        <dbReference type="Proteomes" id="UP000092382"/>
    </source>
</evidence>
<feature type="domain" description="Major facilitator superfamily (MFS) profile" evidence="6">
    <location>
        <begin position="14"/>
        <end position="389"/>
    </location>
</feature>
<feature type="transmembrane region" description="Helical" evidence="5">
    <location>
        <begin position="104"/>
        <end position="126"/>
    </location>
</feature>
<feature type="transmembrane region" description="Helical" evidence="5">
    <location>
        <begin position="301"/>
        <end position="323"/>
    </location>
</feature>
<dbReference type="Proteomes" id="UP000092382">
    <property type="component" value="Unassembled WGS sequence"/>
</dbReference>
<keyword evidence="4 5" id="KW-0472">Membrane</keyword>
<feature type="transmembrane region" description="Helical" evidence="5">
    <location>
        <begin position="79"/>
        <end position="98"/>
    </location>
</feature>
<feature type="transmembrane region" description="Helical" evidence="5">
    <location>
        <begin position="50"/>
        <end position="72"/>
    </location>
</feature>
<dbReference type="InterPro" id="IPR011701">
    <property type="entry name" value="MFS"/>
</dbReference>
<evidence type="ECO:0000256" key="4">
    <source>
        <dbReference type="ARBA" id="ARBA00023136"/>
    </source>
</evidence>
<dbReference type="InterPro" id="IPR020846">
    <property type="entry name" value="MFS_dom"/>
</dbReference>
<dbReference type="GO" id="GO:0022857">
    <property type="term" value="F:transmembrane transporter activity"/>
    <property type="evidence" value="ECO:0007669"/>
    <property type="project" value="InterPro"/>
</dbReference>
<evidence type="ECO:0000259" key="6">
    <source>
        <dbReference type="PROSITE" id="PS50850"/>
    </source>
</evidence>
<comment type="caution">
    <text evidence="7">The sequence shown here is derived from an EMBL/GenBank/DDBJ whole genome shotgun (WGS) entry which is preliminary data.</text>
</comment>
<dbReference type="EMBL" id="LJOY01000024">
    <property type="protein sequence ID" value="OBQ25692.1"/>
    <property type="molecule type" value="Genomic_DNA"/>
</dbReference>